<evidence type="ECO:0000313" key="2">
    <source>
        <dbReference type="Proteomes" id="UP001597374"/>
    </source>
</evidence>
<sequence length="66" mass="7503">MKNLNLTSARLSNLEGNELIQISGGEIVTSFIISYAIGKAIDWYFSEDTMRSAGELNLTDKQRWEY</sequence>
<comment type="caution">
    <text evidence="1">The sequence shown here is derived from an EMBL/GenBank/DDBJ whole genome shotgun (WGS) entry which is preliminary data.</text>
</comment>
<name>A0ABW5CUI2_9BACT</name>
<proteinExistence type="predicted"/>
<dbReference type="EMBL" id="JBHUIM010000001">
    <property type="protein sequence ID" value="MFD2244970.1"/>
    <property type="molecule type" value="Genomic_DNA"/>
</dbReference>
<reference evidence="2" key="1">
    <citation type="journal article" date="2019" name="Int. J. Syst. Evol. Microbiol.">
        <title>The Global Catalogue of Microorganisms (GCM) 10K type strain sequencing project: providing services to taxonomists for standard genome sequencing and annotation.</title>
        <authorList>
            <consortium name="The Broad Institute Genomics Platform"/>
            <consortium name="The Broad Institute Genome Sequencing Center for Infectious Disease"/>
            <person name="Wu L."/>
            <person name="Ma J."/>
        </authorList>
    </citation>
    <scope>NUCLEOTIDE SEQUENCE [LARGE SCALE GENOMIC DNA]</scope>
    <source>
        <strain evidence="2">CGMCC 4.1782</strain>
    </source>
</reference>
<gene>
    <name evidence="1" type="ORF">ACFSKP_01815</name>
</gene>
<evidence type="ECO:0000313" key="1">
    <source>
        <dbReference type="EMBL" id="MFD2244970.1"/>
    </source>
</evidence>
<accession>A0ABW5CUI2</accession>
<protein>
    <submittedName>
        <fullName evidence="1">Uncharacterized protein</fullName>
    </submittedName>
</protein>
<dbReference type="Proteomes" id="UP001597374">
    <property type="component" value="Unassembled WGS sequence"/>
</dbReference>
<dbReference type="RefSeq" id="WP_250429657.1">
    <property type="nucleotide sequence ID" value="NZ_JALPRR010000002.1"/>
</dbReference>
<organism evidence="1 2">
    <name type="scientific">Pontibacter ruber</name>
    <dbReference type="NCBI Taxonomy" id="1343895"/>
    <lineage>
        <taxon>Bacteria</taxon>
        <taxon>Pseudomonadati</taxon>
        <taxon>Bacteroidota</taxon>
        <taxon>Cytophagia</taxon>
        <taxon>Cytophagales</taxon>
        <taxon>Hymenobacteraceae</taxon>
        <taxon>Pontibacter</taxon>
    </lineage>
</organism>
<keyword evidence="2" id="KW-1185">Reference proteome</keyword>